<organism evidence="1 2">
    <name type="scientific">Terrabacter terrigena</name>
    <dbReference type="NCBI Taxonomy" id="574718"/>
    <lineage>
        <taxon>Bacteria</taxon>
        <taxon>Bacillati</taxon>
        <taxon>Actinomycetota</taxon>
        <taxon>Actinomycetes</taxon>
        <taxon>Micrococcales</taxon>
        <taxon>Intrasporangiaceae</taxon>
        <taxon>Terrabacter</taxon>
    </lineage>
</organism>
<comment type="caution">
    <text evidence="1">The sequence shown here is derived from an EMBL/GenBank/DDBJ whole genome shotgun (WGS) entry which is preliminary data.</text>
</comment>
<dbReference type="RefSeq" id="WP_386052403.1">
    <property type="nucleotide sequence ID" value="NZ_JBHTKH010000005.1"/>
</dbReference>
<proteinExistence type="predicted"/>
<dbReference type="EMBL" id="JBHTKH010000005">
    <property type="protein sequence ID" value="MFD1054502.1"/>
    <property type="molecule type" value="Genomic_DNA"/>
</dbReference>
<protein>
    <recommendedName>
        <fullName evidence="3">PqqD family protein</fullName>
    </recommendedName>
</protein>
<gene>
    <name evidence="1" type="ORF">ACFQ2V_09325</name>
</gene>
<evidence type="ECO:0000313" key="2">
    <source>
        <dbReference type="Proteomes" id="UP001597046"/>
    </source>
</evidence>
<accession>A0ABW3MX48</accession>
<evidence type="ECO:0000313" key="1">
    <source>
        <dbReference type="EMBL" id="MFD1054502.1"/>
    </source>
</evidence>
<name>A0ABW3MX48_9MICO</name>
<evidence type="ECO:0008006" key="3">
    <source>
        <dbReference type="Google" id="ProtNLM"/>
    </source>
</evidence>
<keyword evidence="2" id="KW-1185">Reference proteome</keyword>
<sequence>MSADADLGALTRLCRGDVVDELSTDDGTVVLVGRRSSVVVRLSPLGREILAVVEEGLTLAALESELRSRLGEPQAGDAAALVRAAVVALLEHAVIVVDGV</sequence>
<dbReference type="Proteomes" id="UP001597046">
    <property type="component" value="Unassembled WGS sequence"/>
</dbReference>
<reference evidence="2" key="1">
    <citation type="journal article" date="2019" name="Int. J. Syst. Evol. Microbiol.">
        <title>The Global Catalogue of Microorganisms (GCM) 10K type strain sequencing project: providing services to taxonomists for standard genome sequencing and annotation.</title>
        <authorList>
            <consortium name="The Broad Institute Genomics Platform"/>
            <consortium name="The Broad Institute Genome Sequencing Center for Infectious Disease"/>
            <person name="Wu L."/>
            <person name="Ma J."/>
        </authorList>
    </citation>
    <scope>NUCLEOTIDE SEQUENCE [LARGE SCALE GENOMIC DNA]</scope>
    <source>
        <strain evidence="2">CCUG 57508</strain>
    </source>
</reference>